<evidence type="ECO:0000313" key="1">
    <source>
        <dbReference type="EMBL" id="GIY24997.1"/>
    </source>
</evidence>
<comment type="caution">
    <text evidence="1">The sequence shown here is derived from an EMBL/GenBank/DDBJ whole genome shotgun (WGS) entry which is preliminary data.</text>
</comment>
<dbReference type="AlphaFoldDB" id="A0AAV4RUE7"/>
<proteinExistence type="predicted"/>
<sequence length="78" mass="9122">MYGALVFGRPFIIEGQERDLPRNNAPHMQSSPPDQSSLVFQELRKYIMLYIRKFRGKQSFVNNMPDPNSCRALLFNIM</sequence>
<gene>
    <name evidence="1" type="ORF">CEXT_664001</name>
</gene>
<keyword evidence="2" id="KW-1185">Reference proteome</keyword>
<accession>A0AAV4RUE7</accession>
<dbReference type="Proteomes" id="UP001054945">
    <property type="component" value="Unassembled WGS sequence"/>
</dbReference>
<evidence type="ECO:0000313" key="2">
    <source>
        <dbReference type="Proteomes" id="UP001054945"/>
    </source>
</evidence>
<organism evidence="1 2">
    <name type="scientific">Caerostris extrusa</name>
    <name type="common">Bark spider</name>
    <name type="synonym">Caerostris bankana</name>
    <dbReference type="NCBI Taxonomy" id="172846"/>
    <lineage>
        <taxon>Eukaryota</taxon>
        <taxon>Metazoa</taxon>
        <taxon>Ecdysozoa</taxon>
        <taxon>Arthropoda</taxon>
        <taxon>Chelicerata</taxon>
        <taxon>Arachnida</taxon>
        <taxon>Araneae</taxon>
        <taxon>Araneomorphae</taxon>
        <taxon>Entelegynae</taxon>
        <taxon>Araneoidea</taxon>
        <taxon>Araneidae</taxon>
        <taxon>Caerostris</taxon>
    </lineage>
</organism>
<name>A0AAV4RUE7_CAEEX</name>
<protein>
    <submittedName>
        <fullName evidence="1">Uncharacterized protein</fullName>
    </submittedName>
</protein>
<dbReference type="EMBL" id="BPLR01008476">
    <property type="protein sequence ID" value="GIY24997.1"/>
    <property type="molecule type" value="Genomic_DNA"/>
</dbReference>
<reference evidence="1 2" key="1">
    <citation type="submission" date="2021-06" db="EMBL/GenBank/DDBJ databases">
        <title>Caerostris extrusa draft genome.</title>
        <authorList>
            <person name="Kono N."/>
            <person name="Arakawa K."/>
        </authorList>
    </citation>
    <scope>NUCLEOTIDE SEQUENCE [LARGE SCALE GENOMIC DNA]</scope>
</reference>